<dbReference type="InterPro" id="IPR053967">
    <property type="entry name" value="LlgE_F_G-like_D1"/>
</dbReference>
<feature type="domain" description="Flagellar basal body rod protein N-terminal" evidence="6">
    <location>
        <begin position="7"/>
        <end position="37"/>
    </location>
</feature>
<dbReference type="EMBL" id="LJYW01000001">
    <property type="protein sequence ID" value="KPL53596.1"/>
    <property type="molecule type" value="Genomic_DNA"/>
</dbReference>
<evidence type="ECO:0000256" key="1">
    <source>
        <dbReference type="ARBA" id="ARBA00004117"/>
    </source>
</evidence>
<dbReference type="PANTHER" id="PTHR30435:SF1">
    <property type="entry name" value="FLAGELLAR HOOK PROTEIN FLGE"/>
    <property type="match status" value="1"/>
</dbReference>
<dbReference type="SUPFAM" id="SSF117143">
    <property type="entry name" value="Flagellar hook protein flgE"/>
    <property type="match status" value="1"/>
</dbReference>
<reference evidence="10 11" key="1">
    <citation type="submission" date="2015-09" db="EMBL/GenBank/DDBJ databases">
        <authorList>
            <person name="Jackson K.R."/>
            <person name="Lunt B.L."/>
            <person name="Fisher J.N.B."/>
            <person name="Gardner A.V."/>
            <person name="Bailey M.E."/>
            <person name="Deus L.M."/>
            <person name="Earl A.S."/>
            <person name="Gibby P.D."/>
            <person name="Hartmann K.A."/>
            <person name="Liu J.E."/>
            <person name="Manci A.M."/>
            <person name="Nielsen D.A."/>
            <person name="Solomon M.B."/>
            <person name="Breakwell D.P."/>
            <person name="Burnett S.H."/>
            <person name="Grose J.H."/>
        </authorList>
    </citation>
    <scope>NUCLEOTIDE SEQUENCE [LARGE SCALE GENOMIC DNA]</scope>
    <source>
        <strain evidence="10 11">16</strain>
    </source>
</reference>
<dbReference type="InterPro" id="IPR020013">
    <property type="entry name" value="Flagellar_FlgE/F/G"/>
</dbReference>
<comment type="function">
    <text evidence="5">A flexible structure which links the flagellar filament to the drive apparatus in the basal body.</text>
</comment>
<dbReference type="Pfam" id="PF00460">
    <property type="entry name" value="Flg_bb_rod"/>
    <property type="match status" value="1"/>
</dbReference>
<comment type="subcellular location">
    <subcellularLocation>
        <location evidence="1 5">Bacterial flagellum basal body</location>
    </subcellularLocation>
</comment>
<dbReference type="InterPro" id="IPR037058">
    <property type="entry name" value="Falgellar_hook_FlgE_sf"/>
</dbReference>
<keyword evidence="10" id="KW-0282">Flagellum</keyword>
<dbReference type="Proteomes" id="UP000048984">
    <property type="component" value="Unassembled WGS sequence"/>
</dbReference>
<comment type="caution">
    <text evidence="10">The sequence shown here is derived from an EMBL/GenBank/DDBJ whole genome shotgun (WGS) entry which is preliminary data.</text>
</comment>
<evidence type="ECO:0000259" key="9">
    <source>
        <dbReference type="Pfam" id="PF22692"/>
    </source>
</evidence>
<evidence type="ECO:0000259" key="7">
    <source>
        <dbReference type="Pfam" id="PF06429"/>
    </source>
</evidence>
<dbReference type="Gene3D" id="2.60.98.20">
    <property type="entry name" value="Flagellar hook protein FlgE"/>
    <property type="match status" value="1"/>
</dbReference>
<dbReference type="STRING" id="665126.ABB55_16390"/>
<evidence type="ECO:0000313" key="11">
    <source>
        <dbReference type="Proteomes" id="UP000048984"/>
    </source>
</evidence>
<protein>
    <recommendedName>
        <fullName evidence="3 5">Flagellar hook protein FlgE</fullName>
    </recommendedName>
</protein>
<comment type="similarity">
    <text evidence="2 5">Belongs to the flagella basal body rod proteins family.</text>
</comment>
<dbReference type="GO" id="GO:0005829">
    <property type="term" value="C:cytosol"/>
    <property type="evidence" value="ECO:0007669"/>
    <property type="project" value="TreeGrafter"/>
</dbReference>
<evidence type="ECO:0000256" key="4">
    <source>
        <dbReference type="ARBA" id="ARBA00023143"/>
    </source>
</evidence>
<keyword evidence="10" id="KW-0966">Cell projection</keyword>
<dbReference type="Pfam" id="PF06429">
    <property type="entry name" value="Flg_bbr_C"/>
    <property type="match status" value="1"/>
</dbReference>
<evidence type="ECO:0000256" key="3">
    <source>
        <dbReference type="ARBA" id="ARBA00019015"/>
    </source>
</evidence>
<evidence type="ECO:0000256" key="2">
    <source>
        <dbReference type="ARBA" id="ARBA00009677"/>
    </source>
</evidence>
<dbReference type="AlphaFoldDB" id="A0A0P6W356"/>
<dbReference type="InterPro" id="IPR010930">
    <property type="entry name" value="Flg_bb/hook_C_dom"/>
</dbReference>
<keyword evidence="4 5" id="KW-0975">Bacterial flagellum</keyword>
<reference evidence="10 11" key="2">
    <citation type="submission" date="2015-10" db="EMBL/GenBank/DDBJ databases">
        <title>Draft Genome Sequence of Prosthecomicrobium hirschii ATCC 27832.</title>
        <authorList>
            <person name="Daniel J."/>
            <person name="Givan S.A."/>
            <person name="Brun Y.V."/>
            <person name="Brown P.J."/>
        </authorList>
    </citation>
    <scope>NUCLEOTIDE SEQUENCE [LARGE SCALE GENOMIC DNA]</scope>
    <source>
        <strain evidence="10 11">16</strain>
    </source>
</reference>
<dbReference type="GO" id="GO:0071978">
    <property type="term" value="P:bacterial-type flagellum-dependent swarming motility"/>
    <property type="evidence" value="ECO:0007669"/>
    <property type="project" value="TreeGrafter"/>
</dbReference>
<accession>A0A0P6W356</accession>
<evidence type="ECO:0000256" key="5">
    <source>
        <dbReference type="RuleBase" id="RU362116"/>
    </source>
</evidence>
<evidence type="ECO:0000259" key="8">
    <source>
        <dbReference type="Pfam" id="PF07559"/>
    </source>
</evidence>
<evidence type="ECO:0000313" key="10">
    <source>
        <dbReference type="EMBL" id="KPL53596.1"/>
    </source>
</evidence>
<dbReference type="RefSeq" id="WP_054359760.1">
    <property type="nucleotide sequence ID" value="NZ_LJYW01000001.1"/>
</dbReference>
<dbReference type="Pfam" id="PF22692">
    <property type="entry name" value="LlgE_F_G_D1"/>
    <property type="match status" value="1"/>
</dbReference>
<dbReference type="GO" id="GO:0009424">
    <property type="term" value="C:bacterial-type flagellum hook"/>
    <property type="evidence" value="ECO:0007669"/>
    <property type="project" value="TreeGrafter"/>
</dbReference>
<dbReference type="InterPro" id="IPR037925">
    <property type="entry name" value="FlgE/F/G-like"/>
</dbReference>
<feature type="domain" description="Flagellar hook protein FlgE/F/G-like D1" evidence="9">
    <location>
        <begin position="87"/>
        <end position="158"/>
    </location>
</feature>
<name>A0A0P6W356_9HYPH</name>
<dbReference type="GO" id="GO:0009425">
    <property type="term" value="C:bacterial-type flagellum basal body"/>
    <property type="evidence" value="ECO:0007669"/>
    <property type="project" value="UniProtKB-SubCell"/>
</dbReference>
<dbReference type="InterPro" id="IPR011491">
    <property type="entry name" value="FlgE_D2"/>
</dbReference>
<evidence type="ECO:0000259" key="6">
    <source>
        <dbReference type="Pfam" id="PF00460"/>
    </source>
</evidence>
<dbReference type="NCBIfam" id="TIGR03506">
    <property type="entry name" value="FlgEFG_subfam"/>
    <property type="match status" value="1"/>
</dbReference>
<sequence>MSLSGAINSAVSALRAQSQALAVTSDNIANAETYGYKTSASFFESLVTSSGSTVTGSYSAGGVQAATRSNVTSSGLLESTSNSTDLAIDGQGFFVVSAGDGTDTLYYTRNGAFTVNTDGELTNNGYTLLGWPTDADGTVTGGTNTENLTPIDIDSIASSASATTEASVVANLPANAETGDTFTSTMDLYDSLGTPAQSTMTWTKTGENTWSLAFSDPTASGSDSATAIGTVSSSAITVTFNGDGTLASTSPSPPTLTVSGWTSGAADSSITLDLGTAGSANGLSQYTSSASTLTVSPTISQDGKPYGTLSSIAVADDGTVNATYSNGQTRSIFKIPVATFTNANGLEAMSGAVYRVTDESGASTLHLAGADGAGTVQGSTLEASTTDTNEQFSNMIAAQQAYSAASKVMSTANDMFQTLLQVVS</sequence>
<gene>
    <name evidence="10" type="ORF">ABB55_16390</name>
</gene>
<keyword evidence="11" id="KW-1185">Reference proteome</keyword>
<keyword evidence="10" id="KW-0969">Cilium</keyword>
<organism evidence="10 11">
    <name type="scientific">Prosthecodimorpha hirschii</name>
    <dbReference type="NCBI Taxonomy" id="665126"/>
    <lineage>
        <taxon>Bacteria</taxon>
        <taxon>Pseudomonadati</taxon>
        <taxon>Pseudomonadota</taxon>
        <taxon>Alphaproteobacteria</taxon>
        <taxon>Hyphomicrobiales</taxon>
        <taxon>Ancalomicrobiaceae</taxon>
        <taxon>Prosthecodimorpha</taxon>
    </lineage>
</organism>
<dbReference type="NCBIfam" id="NF004242">
    <property type="entry name" value="PRK05682.2-1"/>
    <property type="match status" value="1"/>
</dbReference>
<dbReference type="Pfam" id="PF07559">
    <property type="entry name" value="FlgE_D2"/>
    <property type="match status" value="1"/>
</dbReference>
<dbReference type="PANTHER" id="PTHR30435">
    <property type="entry name" value="FLAGELLAR PROTEIN"/>
    <property type="match status" value="1"/>
</dbReference>
<proteinExistence type="inferred from homology"/>
<feature type="domain" description="Flagellar hook protein FlgE D2" evidence="8">
    <location>
        <begin position="170"/>
        <end position="295"/>
    </location>
</feature>
<dbReference type="InterPro" id="IPR001444">
    <property type="entry name" value="Flag_bb_rod_N"/>
</dbReference>
<feature type="domain" description="Flagellar basal-body/hook protein C-terminal" evidence="7">
    <location>
        <begin position="380"/>
        <end position="421"/>
    </location>
</feature>